<dbReference type="Pfam" id="PF07992">
    <property type="entry name" value="Pyr_redox_2"/>
    <property type="match status" value="1"/>
</dbReference>
<dbReference type="Proteomes" id="UP000004367">
    <property type="component" value="Unassembled WGS sequence"/>
</dbReference>
<evidence type="ECO:0000256" key="2">
    <source>
        <dbReference type="ARBA" id="ARBA00022630"/>
    </source>
</evidence>
<evidence type="ECO:0000256" key="4">
    <source>
        <dbReference type="ARBA" id="ARBA00023002"/>
    </source>
</evidence>
<dbReference type="PANTHER" id="PTHR43557:SF2">
    <property type="entry name" value="RIESKE DOMAIN-CONTAINING PROTEIN-RELATED"/>
    <property type="match status" value="1"/>
</dbReference>
<evidence type="ECO:0000313" key="8">
    <source>
        <dbReference type="Proteomes" id="UP000004367"/>
    </source>
</evidence>
<sequence>MRTFELLVIGSGPAGIQAAASYAEAGGPGPVAIVSADVDEPYMRPPLSKDSLAGGPPVEPTPIGPAVPKDAELLLGRNVTAIDLEKRTVTAGDETLGFRRLVVATGAVPTPFPEADADAEIHLLRSLEDARCLTAAAKRSTSAVVIGSGFIGCEAAASLGSRGVDVTLVTPEDGPQTTRLGDHASRQITSWLTDLGVEIRTGVQVTHVDAPRTVHLDDGTTLAPDMILSAIGMQPAAGDLGDPAGLQTYDGRLVADERLSVAPGVWVAGDSARGLNVTAGRSLDVEHWGDALAMGDLVGRNAAATDGSGEETGDGWQPWSDVPGFFSEIGEHTLQYAAWGDGHERAEVVERTGGFTVWYADADDVVVGVLTYNADDDYERGSGLVAQKATLTEALSGARPDEDDPEGDSGDGDA</sequence>
<keyword evidence="8" id="KW-1185">Reference proteome</keyword>
<name>H5UVN1_9MICO</name>
<dbReference type="PANTHER" id="PTHR43557">
    <property type="entry name" value="APOPTOSIS-INDUCING FACTOR 1"/>
    <property type="match status" value="1"/>
</dbReference>
<dbReference type="GO" id="GO:0005737">
    <property type="term" value="C:cytoplasm"/>
    <property type="evidence" value="ECO:0007669"/>
    <property type="project" value="TreeGrafter"/>
</dbReference>
<comment type="caution">
    <text evidence="7">The sequence shown here is derived from an EMBL/GenBank/DDBJ whole genome shotgun (WGS) entry which is preliminary data.</text>
</comment>
<protein>
    <submittedName>
        <fullName evidence="7">Putative ferredoxin reductase</fullName>
    </submittedName>
</protein>
<dbReference type="RefSeq" id="WP_009483632.1">
    <property type="nucleotide sequence ID" value="NZ_BAFE01000094.1"/>
</dbReference>
<dbReference type="STRING" id="1089455.MOPEL_135_00270"/>
<organism evidence="7 8">
    <name type="scientific">Mobilicoccus pelagius NBRC 104925</name>
    <dbReference type="NCBI Taxonomy" id="1089455"/>
    <lineage>
        <taxon>Bacteria</taxon>
        <taxon>Bacillati</taxon>
        <taxon>Actinomycetota</taxon>
        <taxon>Actinomycetes</taxon>
        <taxon>Micrococcales</taxon>
        <taxon>Dermatophilaceae</taxon>
        <taxon>Mobilicoccus</taxon>
    </lineage>
</organism>
<keyword evidence="2" id="KW-0285">Flavoprotein</keyword>
<dbReference type="InterPro" id="IPR036188">
    <property type="entry name" value="FAD/NAD-bd_sf"/>
</dbReference>
<dbReference type="Gene3D" id="3.30.390.30">
    <property type="match status" value="1"/>
</dbReference>
<reference evidence="7 8" key="1">
    <citation type="submission" date="2012-02" db="EMBL/GenBank/DDBJ databases">
        <title>Whole genome shotgun sequence of Mobilicoccus pelagius NBRC 104925.</title>
        <authorList>
            <person name="Yoshida Y."/>
            <person name="Hosoyama A."/>
            <person name="Tsuchikane K."/>
            <person name="Katsumata H."/>
            <person name="Yamazaki S."/>
            <person name="Fujita N."/>
        </authorList>
    </citation>
    <scope>NUCLEOTIDE SEQUENCE [LARGE SCALE GENOMIC DNA]</scope>
    <source>
        <strain evidence="7 8">NBRC 104925</strain>
    </source>
</reference>
<dbReference type="InterPro" id="IPR023753">
    <property type="entry name" value="FAD/NAD-binding_dom"/>
</dbReference>
<dbReference type="SUPFAM" id="SSF55424">
    <property type="entry name" value="FAD/NAD-linked reductases, dimerisation (C-terminal) domain"/>
    <property type="match status" value="1"/>
</dbReference>
<dbReference type="PRINTS" id="PR00469">
    <property type="entry name" value="PNDRDTASEII"/>
</dbReference>
<dbReference type="GO" id="GO:0016651">
    <property type="term" value="F:oxidoreductase activity, acting on NAD(P)H"/>
    <property type="evidence" value="ECO:0007669"/>
    <property type="project" value="TreeGrafter"/>
</dbReference>
<keyword evidence="3" id="KW-0274">FAD</keyword>
<dbReference type="SUPFAM" id="SSF51905">
    <property type="entry name" value="FAD/NAD(P)-binding domain"/>
    <property type="match status" value="2"/>
</dbReference>
<dbReference type="AlphaFoldDB" id="H5UVN1"/>
<feature type="domain" description="FAD/NAD(P)-binding" evidence="6">
    <location>
        <begin position="5"/>
        <end position="278"/>
    </location>
</feature>
<accession>H5UVN1</accession>
<dbReference type="InterPro" id="IPR050446">
    <property type="entry name" value="FAD-oxidoreductase/Apoptosis"/>
</dbReference>
<feature type="region of interest" description="Disordered" evidence="5">
    <location>
        <begin position="44"/>
        <end position="66"/>
    </location>
</feature>
<dbReference type="Gene3D" id="3.50.50.60">
    <property type="entry name" value="FAD/NAD(P)-binding domain"/>
    <property type="match status" value="2"/>
</dbReference>
<dbReference type="EMBL" id="BAFE01000094">
    <property type="protein sequence ID" value="GAB49789.1"/>
    <property type="molecule type" value="Genomic_DNA"/>
</dbReference>
<comment type="cofactor">
    <cofactor evidence="1">
        <name>FAD</name>
        <dbReference type="ChEBI" id="CHEBI:57692"/>
    </cofactor>
</comment>
<evidence type="ECO:0000256" key="3">
    <source>
        <dbReference type="ARBA" id="ARBA00022827"/>
    </source>
</evidence>
<evidence type="ECO:0000256" key="1">
    <source>
        <dbReference type="ARBA" id="ARBA00001974"/>
    </source>
</evidence>
<evidence type="ECO:0000313" key="7">
    <source>
        <dbReference type="EMBL" id="GAB49789.1"/>
    </source>
</evidence>
<dbReference type="InterPro" id="IPR016156">
    <property type="entry name" value="FAD/NAD-linked_Rdtase_dimer_sf"/>
</dbReference>
<dbReference type="OrthoDB" id="1145at2"/>
<feature type="region of interest" description="Disordered" evidence="5">
    <location>
        <begin position="391"/>
        <end position="414"/>
    </location>
</feature>
<dbReference type="eggNOG" id="COG0446">
    <property type="taxonomic scope" value="Bacteria"/>
</dbReference>
<feature type="compositionally biased region" description="Acidic residues" evidence="5">
    <location>
        <begin position="401"/>
        <end position="414"/>
    </location>
</feature>
<proteinExistence type="predicted"/>
<keyword evidence="4" id="KW-0560">Oxidoreductase</keyword>
<dbReference type="PRINTS" id="PR00368">
    <property type="entry name" value="FADPNR"/>
</dbReference>
<evidence type="ECO:0000256" key="5">
    <source>
        <dbReference type="SAM" id="MobiDB-lite"/>
    </source>
</evidence>
<gene>
    <name evidence="7" type="ORF">MOPEL_135_00270</name>
</gene>
<evidence type="ECO:0000259" key="6">
    <source>
        <dbReference type="Pfam" id="PF07992"/>
    </source>
</evidence>